<feature type="region of interest" description="Disordered" evidence="2">
    <location>
        <begin position="1"/>
        <end position="38"/>
    </location>
</feature>
<dbReference type="AlphaFoldDB" id="A0A8S0V9F5"/>
<dbReference type="Pfam" id="PF12923">
    <property type="entry name" value="RRP7"/>
    <property type="match status" value="1"/>
</dbReference>
<feature type="compositionally biased region" description="Basic residues" evidence="2">
    <location>
        <begin position="173"/>
        <end position="183"/>
    </location>
</feature>
<evidence type="ECO:0000256" key="1">
    <source>
        <dbReference type="ARBA" id="ARBA00006110"/>
    </source>
</evidence>
<dbReference type="InterPro" id="IPR024326">
    <property type="entry name" value="RRP7_C"/>
</dbReference>
<dbReference type="GO" id="GO:0000028">
    <property type="term" value="P:ribosomal small subunit assembly"/>
    <property type="evidence" value="ECO:0007669"/>
    <property type="project" value="TreeGrafter"/>
</dbReference>
<feature type="compositionally biased region" description="Acidic residues" evidence="2">
    <location>
        <begin position="241"/>
        <end position="253"/>
    </location>
</feature>
<evidence type="ECO:0000313" key="4">
    <source>
        <dbReference type="EMBL" id="CAA3026822.1"/>
    </source>
</evidence>
<name>A0A8S0V9F5_OLEEU</name>
<dbReference type="Proteomes" id="UP000594638">
    <property type="component" value="Unassembled WGS sequence"/>
</dbReference>
<proteinExistence type="inferred from homology"/>
<organism evidence="4 5">
    <name type="scientific">Olea europaea subsp. europaea</name>
    <dbReference type="NCBI Taxonomy" id="158383"/>
    <lineage>
        <taxon>Eukaryota</taxon>
        <taxon>Viridiplantae</taxon>
        <taxon>Streptophyta</taxon>
        <taxon>Embryophyta</taxon>
        <taxon>Tracheophyta</taxon>
        <taxon>Spermatophyta</taxon>
        <taxon>Magnoliopsida</taxon>
        <taxon>eudicotyledons</taxon>
        <taxon>Gunneridae</taxon>
        <taxon>Pentapetalae</taxon>
        <taxon>asterids</taxon>
        <taxon>lamiids</taxon>
        <taxon>Lamiales</taxon>
        <taxon>Oleaceae</taxon>
        <taxon>Oleeae</taxon>
        <taxon>Olea</taxon>
    </lineage>
</organism>
<feature type="compositionally biased region" description="Basic and acidic residues" evidence="2">
    <location>
        <begin position="67"/>
        <end position="77"/>
    </location>
</feature>
<reference evidence="4 5" key="1">
    <citation type="submission" date="2019-12" db="EMBL/GenBank/DDBJ databases">
        <authorList>
            <person name="Alioto T."/>
            <person name="Alioto T."/>
            <person name="Gomez Garrido J."/>
        </authorList>
    </citation>
    <scope>NUCLEOTIDE SEQUENCE [LARGE SCALE GENOMIC DNA]</scope>
</reference>
<feature type="compositionally biased region" description="Basic residues" evidence="2">
    <location>
        <begin position="78"/>
        <end position="92"/>
    </location>
</feature>
<sequence>MAIEDSHKKSKKRKNTKKNIKKTLKMESSQFPESEDNFYKSEMDKNKKKLTGDKCDAKTVKLSNIKADESDTPGVRKEKSKKLRAEKKKNGKIARAEVNEVSTSCNNEYQDEFADKKGTPKEAGGCKMQKSMKMKRKNAKTLDAGLYDKLNNDDGQDKFAVQKDTSNEGGKSKMQKKMKRKRKNIKTIDISEVDKLDNEGEDAAELKNGNSKKARTIKKKDQLLINQSSLENSLEKKGEAAEDEVYEMSSGDEDSSKGMKKWIMEYHQSRPGLKVLQERIDDFIAAHEAQEEQARREREAKAAEGGWTVVVHHKGRKKTSDAESGTVVGSVSQAAVLDKLAKTKNKDAGPDFYRFQKREAHRNEIMMLQSKFEQDKKRIQQMRAERKFRPY</sequence>
<dbReference type="OrthoDB" id="5390at2759"/>
<evidence type="ECO:0000259" key="3">
    <source>
        <dbReference type="Pfam" id="PF12923"/>
    </source>
</evidence>
<feature type="compositionally biased region" description="Basic residues" evidence="2">
    <location>
        <begin position="8"/>
        <end position="23"/>
    </location>
</feature>
<gene>
    <name evidence="4" type="ORF">OLEA9_A065952</name>
</gene>
<feature type="compositionally biased region" description="Basic and acidic residues" evidence="2">
    <location>
        <begin position="151"/>
        <end position="161"/>
    </location>
</feature>
<feature type="region of interest" description="Disordered" evidence="2">
    <location>
        <begin position="67"/>
        <end position="92"/>
    </location>
</feature>
<evidence type="ECO:0000256" key="2">
    <source>
        <dbReference type="SAM" id="MobiDB-lite"/>
    </source>
</evidence>
<feature type="domain" description="Ribosomal RNA-processing protein 7 C-terminal" evidence="3">
    <location>
        <begin position="268"/>
        <end position="391"/>
    </location>
</feature>
<feature type="region of interest" description="Disordered" evidence="2">
    <location>
        <begin position="228"/>
        <end position="257"/>
    </location>
</feature>
<evidence type="ECO:0000313" key="5">
    <source>
        <dbReference type="Proteomes" id="UP000594638"/>
    </source>
</evidence>
<feature type="region of interest" description="Disordered" evidence="2">
    <location>
        <begin position="289"/>
        <end position="326"/>
    </location>
</feature>
<feature type="region of interest" description="Disordered" evidence="2">
    <location>
        <begin position="151"/>
        <end position="183"/>
    </location>
</feature>
<dbReference type="PANTHER" id="PTHR13191:SF0">
    <property type="entry name" value="RIBOSOMAL RNA-PROCESSING PROTEIN 7 HOMOLOG A-RELATED"/>
    <property type="match status" value="1"/>
</dbReference>
<dbReference type="Gene3D" id="6.10.250.1770">
    <property type="match status" value="1"/>
</dbReference>
<dbReference type="GO" id="GO:0032545">
    <property type="term" value="C:CURI complex"/>
    <property type="evidence" value="ECO:0007669"/>
    <property type="project" value="TreeGrafter"/>
</dbReference>
<dbReference type="CDD" id="cd12951">
    <property type="entry name" value="RRP7_Rrp7A"/>
    <property type="match status" value="1"/>
</dbReference>
<dbReference type="GO" id="GO:0034456">
    <property type="term" value="C:UTP-C complex"/>
    <property type="evidence" value="ECO:0007669"/>
    <property type="project" value="TreeGrafter"/>
</dbReference>
<protein>
    <submittedName>
        <fullName evidence="4">Ribosomal RNA-processing 7 homolog A</fullName>
    </submittedName>
</protein>
<accession>A0A8S0V9F5</accession>
<dbReference type="EMBL" id="CACTIH010009179">
    <property type="protein sequence ID" value="CAA3026822.1"/>
    <property type="molecule type" value="Genomic_DNA"/>
</dbReference>
<feature type="compositionally biased region" description="Basic and acidic residues" evidence="2">
    <location>
        <begin position="289"/>
        <end position="302"/>
    </location>
</feature>
<keyword evidence="5" id="KW-1185">Reference proteome</keyword>
<dbReference type="InterPro" id="IPR040446">
    <property type="entry name" value="RRP7"/>
</dbReference>
<comment type="similarity">
    <text evidence="1">Belongs to the RRP7 family.</text>
</comment>
<dbReference type="PANTHER" id="PTHR13191">
    <property type="entry name" value="RIBOSOMAL RNA PROCESSING PROTEIN 7-RELATED"/>
    <property type="match status" value="1"/>
</dbReference>
<comment type="caution">
    <text evidence="4">The sequence shown here is derived from an EMBL/GenBank/DDBJ whole genome shotgun (WGS) entry which is preliminary data.</text>
</comment>
<dbReference type="GO" id="GO:0006364">
    <property type="term" value="P:rRNA processing"/>
    <property type="evidence" value="ECO:0007669"/>
    <property type="project" value="TreeGrafter"/>
</dbReference>
<dbReference type="Gramene" id="OE9A065952T7">
    <property type="protein sequence ID" value="OE9A065952C7"/>
    <property type="gene ID" value="OE9A065952"/>
</dbReference>